<dbReference type="PANTHER" id="PTHR33619">
    <property type="entry name" value="POLYSACCHARIDE EXPORT PROTEIN GFCE-RELATED"/>
    <property type="match status" value="1"/>
</dbReference>
<evidence type="ECO:0000256" key="1">
    <source>
        <dbReference type="ARBA" id="ARBA00022729"/>
    </source>
</evidence>
<accession>A0ABZ2D4J2</accession>
<dbReference type="EMBL" id="CP144918">
    <property type="protein sequence ID" value="WWA47876.1"/>
    <property type="molecule type" value="Genomic_DNA"/>
</dbReference>
<dbReference type="Pfam" id="PF02563">
    <property type="entry name" value="Poly_export"/>
    <property type="match status" value="1"/>
</dbReference>
<dbReference type="InterPro" id="IPR019554">
    <property type="entry name" value="Soluble_ligand-bd"/>
</dbReference>
<reference evidence="4 5" key="1">
    <citation type="submission" date="2024-02" db="EMBL/GenBank/DDBJ databases">
        <title>The whole genome sequence of five bacterial samples isolated from Abu Dhabi Sabkha-shore region.</title>
        <authorList>
            <person name="Sudalaimuthuasari N."/>
            <person name="Sarfraz B."/>
            <person name="Tuyisabe J.D."/>
            <person name="Mugisha Ntwali L.D.M."/>
            <person name="Ali A.I.A.A."/>
            <person name="Almansoori S.Z.A."/>
            <person name="Alajami H.S.A."/>
            <person name="Almeqbaali A.A.S."/>
            <person name="Kundu B."/>
            <person name="Saeed E.E."/>
            <person name="Sukumarinath V."/>
            <person name="Mishra A.K."/>
            <person name="Hazzouri K.M."/>
            <person name="Almaskari R."/>
            <person name="Sharma A.K."/>
            <person name="Amiri K.M.A."/>
        </authorList>
    </citation>
    <scope>NUCLEOTIDE SEQUENCE [LARGE SCALE GENOMIC DNA]</scope>
    <source>
        <strain evidence="5">kcgeb_sd</strain>
    </source>
</reference>
<keyword evidence="5" id="KW-1185">Reference proteome</keyword>
<name>A0ABZ2D4J2_9SPHN</name>
<organism evidence="4 5">
    <name type="scientific">Pelagerythrobacter marensis</name>
    <dbReference type="NCBI Taxonomy" id="543877"/>
    <lineage>
        <taxon>Bacteria</taxon>
        <taxon>Pseudomonadati</taxon>
        <taxon>Pseudomonadota</taxon>
        <taxon>Alphaproteobacteria</taxon>
        <taxon>Sphingomonadales</taxon>
        <taxon>Erythrobacteraceae</taxon>
        <taxon>Pelagerythrobacter</taxon>
    </lineage>
</organism>
<evidence type="ECO:0000313" key="5">
    <source>
        <dbReference type="Proteomes" id="UP001335183"/>
    </source>
</evidence>
<dbReference type="RefSeq" id="WP_338446763.1">
    <property type="nucleotide sequence ID" value="NZ_CP144918.1"/>
</dbReference>
<sequence length="236" mass="25347">MMSFFRNFLLALAGAGLLAGCATDRSAGMAPGIELTDLTSLPAPEGGYVTRIRPGDQLEITVVNSELLSGMYIVDDNGELVFPLIGAVAVEGDSPTRIGEKIARRLSGRYVRNPDVRVVPSEDSQPTVSIGGEVEKPGAYPARLSRTLARAINNAGGLSEFAKSEDVLVLRTVDGQNYIGVFNIQAIQRGNYPDPQIYADDIITVGDSPARRRLSQILQFMPLLSTTAILIDRVGR</sequence>
<dbReference type="Gene3D" id="3.10.560.10">
    <property type="entry name" value="Outer membrane lipoprotein wza domain like"/>
    <property type="match status" value="1"/>
</dbReference>
<dbReference type="PANTHER" id="PTHR33619:SF3">
    <property type="entry name" value="POLYSACCHARIDE EXPORT PROTEIN GFCE-RELATED"/>
    <property type="match status" value="1"/>
</dbReference>
<dbReference type="Proteomes" id="UP001335183">
    <property type="component" value="Chromosome"/>
</dbReference>
<protein>
    <submittedName>
        <fullName evidence="4">Polysaccharide biosynthesis/export family protein</fullName>
    </submittedName>
</protein>
<feature type="domain" description="Soluble ligand binding" evidence="3">
    <location>
        <begin position="128"/>
        <end position="180"/>
    </location>
</feature>
<evidence type="ECO:0000259" key="2">
    <source>
        <dbReference type="Pfam" id="PF02563"/>
    </source>
</evidence>
<dbReference type="Gene3D" id="3.30.1950.10">
    <property type="entry name" value="wza like domain"/>
    <property type="match status" value="1"/>
</dbReference>
<dbReference type="PROSITE" id="PS51257">
    <property type="entry name" value="PROKAR_LIPOPROTEIN"/>
    <property type="match status" value="1"/>
</dbReference>
<evidence type="ECO:0000313" key="4">
    <source>
        <dbReference type="EMBL" id="WWA47876.1"/>
    </source>
</evidence>
<dbReference type="Pfam" id="PF10531">
    <property type="entry name" value="SLBB"/>
    <property type="match status" value="1"/>
</dbReference>
<dbReference type="InterPro" id="IPR049712">
    <property type="entry name" value="Poly_export"/>
</dbReference>
<dbReference type="InterPro" id="IPR003715">
    <property type="entry name" value="Poly_export_N"/>
</dbReference>
<feature type="domain" description="Polysaccharide export protein N-terminal" evidence="2">
    <location>
        <begin position="49"/>
        <end position="118"/>
    </location>
</feature>
<keyword evidence="1" id="KW-0732">Signal</keyword>
<proteinExistence type="predicted"/>
<gene>
    <name evidence="4" type="ORF">V5F89_02910</name>
</gene>
<evidence type="ECO:0000259" key="3">
    <source>
        <dbReference type="Pfam" id="PF10531"/>
    </source>
</evidence>